<accession>A0A0R0M0H0</accession>
<evidence type="ECO:0000313" key="2">
    <source>
        <dbReference type="EMBL" id="KRH94906.1"/>
    </source>
</evidence>
<protein>
    <submittedName>
        <fullName evidence="2">Uncharacterized protein</fullName>
    </submittedName>
</protein>
<feature type="signal peptide" evidence="1">
    <location>
        <begin position="1"/>
        <end position="21"/>
    </location>
</feature>
<gene>
    <name evidence="2" type="ORF">M153_11200010176</name>
</gene>
<keyword evidence="1" id="KW-0732">Signal</keyword>
<dbReference type="Proteomes" id="UP000051530">
    <property type="component" value="Unassembled WGS sequence"/>
</dbReference>
<feature type="chain" id="PRO_5006399053" evidence="1">
    <location>
        <begin position="22"/>
        <end position="108"/>
    </location>
</feature>
<dbReference type="EMBL" id="LGUB01000018">
    <property type="protein sequence ID" value="KRH94906.1"/>
    <property type="molecule type" value="Genomic_DNA"/>
</dbReference>
<sequence>MYFFFIFLTIFLTPLFRTVDTSSDDSNESDIDTAMIMTHIEFYFAKLNTEQPDFKMPQIVAKNLKKWQRHLIVGCVWEKDFLLKQQIEEVLPKLFFLVENLGNFEIVD</sequence>
<evidence type="ECO:0000313" key="3">
    <source>
        <dbReference type="Proteomes" id="UP000051530"/>
    </source>
</evidence>
<proteinExistence type="predicted"/>
<dbReference type="AlphaFoldDB" id="A0A0R0M0H0"/>
<dbReference type="VEuPathDB" id="MicrosporidiaDB:M153_11200010176"/>
<reference evidence="2 3" key="1">
    <citation type="submission" date="2015-07" db="EMBL/GenBank/DDBJ databases">
        <title>The genome of Pseudoloma neurophilia, a relevant intracellular parasite of the zebrafish.</title>
        <authorList>
            <person name="Ndikumana S."/>
            <person name="Pelin A."/>
            <person name="Sanders J."/>
            <person name="Corradi N."/>
        </authorList>
    </citation>
    <scope>NUCLEOTIDE SEQUENCE [LARGE SCALE GENOMIC DNA]</scope>
    <source>
        <strain evidence="2 3">MK1</strain>
    </source>
</reference>
<keyword evidence="3" id="KW-1185">Reference proteome</keyword>
<organism evidence="2 3">
    <name type="scientific">Pseudoloma neurophilia</name>
    <dbReference type="NCBI Taxonomy" id="146866"/>
    <lineage>
        <taxon>Eukaryota</taxon>
        <taxon>Fungi</taxon>
        <taxon>Fungi incertae sedis</taxon>
        <taxon>Microsporidia</taxon>
        <taxon>Pseudoloma</taxon>
    </lineage>
</organism>
<evidence type="ECO:0000256" key="1">
    <source>
        <dbReference type="SAM" id="SignalP"/>
    </source>
</evidence>
<comment type="caution">
    <text evidence="2">The sequence shown here is derived from an EMBL/GenBank/DDBJ whole genome shotgun (WGS) entry which is preliminary data.</text>
</comment>
<name>A0A0R0M0H0_9MICR</name>